<keyword evidence="2" id="KW-0131">Cell cycle</keyword>
<dbReference type="PANTHER" id="PTHR12634">
    <property type="entry name" value="SIT4 YEAST -ASSOCIATING PROTEIN-RELATED"/>
    <property type="match status" value="1"/>
</dbReference>
<proteinExistence type="inferred from homology"/>
<dbReference type="GO" id="GO:0019888">
    <property type="term" value="F:protein phosphatase regulator activity"/>
    <property type="evidence" value="ECO:0007669"/>
    <property type="project" value="TreeGrafter"/>
</dbReference>
<gene>
    <name evidence="3" type="ORF">NECAME_06287</name>
</gene>
<protein>
    <submittedName>
        <fullName evidence="3">Uncharacterized protein</fullName>
    </submittedName>
</protein>
<comment type="similarity">
    <text evidence="1">Belongs to the SAPS family.</text>
</comment>
<evidence type="ECO:0000256" key="1">
    <source>
        <dbReference type="ARBA" id="ARBA00006180"/>
    </source>
</evidence>
<feature type="non-terminal residue" evidence="3">
    <location>
        <position position="142"/>
    </location>
</feature>
<dbReference type="KEGG" id="nai:NECAME_06287"/>
<reference evidence="4" key="1">
    <citation type="journal article" date="2014" name="Nat. Genet.">
        <title>Genome of the human hookworm Necator americanus.</title>
        <authorList>
            <person name="Tang Y.T."/>
            <person name="Gao X."/>
            <person name="Rosa B.A."/>
            <person name="Abubucker S."/>
            <person name="Hallsworth-Pepin K."/>
            <person name="Martin J."/>
            <person name="Tyagi R."/>
            <person name="Heizer E."/>
            <person name="Zhang X."/>
            <person name="Bhonagiri-Palsikar V."/>
            <person name="Minx P."/>
            <person name="Warren W.C."/>
            <person name="Wang Q."/>
            <person name="Zhan B."/>
            <person name="Hotez P.J."/>
            <person name="Sternberg P.W."/>
            <person name="Dougall A."/>
            <person name="Gaze S.T."/>
            <person name="Mulvenna J."/>
            <person name="Sotillo J."/>
            <person name="Ranganathan S."/>
            <person name="Rabelo E.M."/>
            <person name="Wilson R.K."/>
            <person name="Felgner P.L."/>
            <person name="Bethony J."/>
            <person name="Hawdon J.M."/>
            <person name="Gasser R.B."/>
            <person name="Loukas A."/>
            <person name="Mitreva M."/>
        </authorList>
    </citation>
    <scope>NUCLEOTIDE SEQUENCE [LARGE SCALE GENOMIC DNA]</scope>
</reference>
<dbReference type="Proteomes" id="UP000053676">
    <property type="component" value="Unassembled WGS sequence"/>
</dbReference>
<evidence type="ECO:0000313" key="4">
    <source>
        <dbReference type="Proteomes" id="UP000053676"/>
    </source>
</evidence>
<dbReference type="OrthoDB" id="295029at2759"/>
<accession>W2TV21</accession>
<evidence type="ECO:0000313" key="3">
    <source>
        <dbReference type="EMBL" id="ETN85668.1"/>
    </source>
</evidence>
<dbReference type="STRING" id="51031.W2TV21"/>
<dbReference type="GO" id="GO:0005634">
    <property type="term" value="C:nucleus"/>
    <property type="evidence" value="ECO:0007669"/>
    <property type="project" value="TreeGrafter"/>
</dbReference>
<sequence>MFWEEEKKLGETRDETIESYVCSNRLKDILELPYTLQELWGGNRQLIDYFCRDDVLKELANTALRPKIDDSQPIKTQYKLSNACMEILTLRNNNEITDAFLESDEAMKPVKDFFVDNPSRNHLVCGFFMRIVQHLFHRSLSK</sequence>
<dbReference type="InterPro" id="IPR007587">
    <property type="entry name" value="SAPS"/>
</dbReference>
<dbReference type="PANTHER" id="PTHR12634:SF8">
    <property type="entry name" value="FIERY MOUNTAIN, ISOFORM D"/>
    <property type="match status" value="1"/>
</dbReference>
<evidence type="ECO:0000256" key="2">
    <source>
        <dbReference type="ARBA" id="ARBA00023306"/>
    </source>
</evidence>
<organism evidence="3 4">
    <name type="scientific">Necator americanus</name>
    <name type="common">Human hookworm</name>
    <dbReference type="NCBI Taxonomy" id="51031"/>
    <lineage>
        <taxon>Eukaryota</taxon>
        <taxon>Metazoa</taxon>
        <taxon>Ecdysozoa</taxon>
        <taxon>Nematoda</taxon>
        <taxon>Chromadorea</taxon>
        <taxon>Rhabditida</taxon>
        <taxon>Rhabditina</taxon>
        <taxon>Rhabditomorpha</taxon>
        <taxon>Strongyloidea</taxon>
        <taxon>Ancylostomatidae</taxon>
        <taxon>Bunostominae</taxon>
        <taxon>Necator</taxon>
    </lineage>
</organism>
<dbReference type="EMBL" id="KI657690">
    <property type="protein sequence ID" value="ETN85668.1"/>
    <property type="molecule type" value="Genomic_DNA"/>
</dbReference>
<dbReference type="AlphaFoldDB" id="W2TV21"/>
<name>W2TV21_NECAM</name>
<dbReference type="GO" id="GO:0005829">
    <property type="term" value="C:cytosol"/>
    <property type="evidence" value="ECO:0007669"/>
    <property type="project" value="TreeGrafter"/>
</dbReference>
<dbReference type="GO" id="GO:0019903">
    <property type="term" value="F:protein phosphatase binding"/>
    <property type="evidence" value="ECO:0007669"/>
    <property type="project" value="InterPro"/>
</dbReference>
<keyword evidence="4" id="KW-1185">Reference proteome</keyword>